<dbReference type="InterPro" id="IPR009060">
    <property type="entry name" value="UBA-like_sf"/>
</dbReference>
<dbReference type="PANTHER" id="PTHR46535">
    <property type="entry name" value="NEDD4-BINDING PROTEIN 2"/>
    <property type="match status" value="1"/>
</dbReference>
<dbReference type="Pfam" id="PF08590">
    <property type="entry name" value="DUF1771"/>
    <property type="match status" value="1"/>
</dbReference>
<dbReference type="InterPro" id="IPR003892">
    <property type="entry name" value="CUE"/>
</dbReference>
<dbReference type="InterPro" id="IPR041801">
    <property type="entry name" value="N4BP2_CUE"/>
</dbReference>
<name>A0AA35KUF4_9SAUR</name>
<evidence type="ECO:0000313" key="5">
    <source>
        <dbReference type="Proteomes" id="UP001178461"/>
    </source>
</evidence>
<dbReference type="SUPFAM" id="SSF160443">
    <property type="entry name" value="SMR domain-like"/>
    <property type="match status" value="1"/>
</dbReference>
<dbReference type="InterPro" id="IPR013899">
    <property type="entry name" value="DUF1771"/>
</dbReference>
<evidence type="ECO:0000259" key="3">
    <source>
        <dbReference type="PROSITE" id="PS51140"/>
    </source>
</evidence>
<dbReference type="InterPro" id="IPR052772">
    <property type="entry name" value="Endo/PolyKinase_Domain-Protein"/>
</dbReference>
<dbReference type="InterPro" id="IPR002625">
    <property type="entry name" value="Smr_dom"/>
</dbReference>
<proteinExistence type="predicted"/>
<reference evidence="4" key="1">
    <citation type="submission" date="2022-12" db="EMBL/GenBank/DDBJ databases">
        <authorList>
            <person name="Alioto T."/>
            <person name="Alioto T."/>
            <person name="Gomez Garrido J."/>
        </authorList>
    </citation>
    <scope>NUCLEOTIDE SEQUENCE</scope>
</reference>
<dbReference type="SMART" id="SM01162">
    <property type="entry name" value="DUF1771"/>
    <property type="match status" value="1"/>
</dbReference>
<dbReference type="InterPro" id="IPR056718">
    <property type="entry name" value="DUF7816"/>
</dbReference>
<dbReference type="GO" id="GO:0005634">
    <property type="term" value="C:nucleus"/>
    <property type="evidence" value="ECO:0007669"/>
    <property type="project" value="TreeGrafter"/>
</dbReference>
<dbReference type="InterPro" id="IPR036063">
    <property type="entry name" value="Smr_dom_sf"/>
</dbReference>
<dbReference type="Gene3D" id="1.10.8.10">
    <property type="entry name" value="DNA helicase RuvA subunit, C-terminal domain"/>
    <property type="match status" value="1"/>
</dbReference>
<dbReference type="Proteomes" id="UP001178461">
    <property type="component" value="Chromosome 9"/>
</dbReference>
<gene>
    <name evidence="4" type="ORF">PODLI_1B018807</name>
</gene>
<dbReference type="Pfam" id="PF13671">
    <property type="entry name" value="AAA_33"/>
    <property type="match status" value="1"/>
</dbReference>
<dbReference type="SUPFAM" id="SSF52540">
    <property type="entry name" value="P-loop containing nucleoside triphosphate hydrolases"/>
    <property type="match status" value="1"/>
</dbReference>
<feature type="region of interest" description="Disordered" evidence="1">
    <location>
        <begin position="1135"/>
        <end position="1188"/>
    </location>
</feature>
<organism evidence="4 5">
    <name type="scientific">Podarcis lilfordi</name>
    <name type="common">Lilford's wall lizard</name>
    <dbReference type="NCBI Taxonomy" id="74358"/>
    <lineage>
        <taxon>Eukaryota</taxon>
        <taxon>Metazoa</taxon>
        <taxon>Chordata</taxon>
        <taxon>Craniata</taxon>
        <taxon>Vertebrata</taxon>
        <taxon>Euteleostomi</taxon>
        <taxon>Lepidosauria</taxon>
        <taxon>Squamata</taxon>
        <taxon>Bifurcata</taxon>
        <taxon>Unidentata</taxon>
        <taxon>Episquamata</taxon>
        <taxon>Laterata</taxon>
        <taxon>Lacertibaenia</taxon>
        <taxon>Lacertidae</taxon>
        <taxon>Podarcis</taxon>
    </lineage>
</organism>
<dbReference type="Pfam" id="PF25126">
    <property type="entry name" value="DUF7818"/>
    <property type="match status" value="1"/>
</dbReference>
<dbReference type="Pfam" id="PF25124">
    <property type="entry name" value="DUF7816"/>
    <property type="match status" value="1"/>
</dbReference>
<protein>
    <submittedName>
        <fullName evidence="4">NEDD4-binding protein 2 isoform X1</fullName>
    </submittedName>
</protein>
<dbReference type="GO" id="GO:0043130">
    <property type="term" value="F:ubiquitin binding"/>
    <property type="evidence" value="ECO:0007669"/>
    <property type="project" value="InterPro"/>
</dbReference>
<keyword evidence="5" id="KW-1185">Reference proteome</keyword>
<dbReference type="EMBL" id="OX395134">
    <property type="protein sequence ID" value="CAI5783808.1"/>
    <property type="molecule type" value="Genomic_DNA"/>
</dbReference>
<dbReference type="PROSITE" id="PS50828">
    <property type="entry name" value="SMR"/>
    <property type="match status" value="1"/>
</dbReference>
<dbReference type="Pfam" id="PF01713">
    <property type="entry name" value="Smr"/>
    <property type="match status" value="1"/>
</dbReference>
<dbReference type="InterPro" id="IPR027417">
    <property type="entry name" value="P-loop_NTPase"/>
</dbReference>
<dbReference type="PROSITE" id="PS51140">
    <property type="entry name" value="CUE"/>
    <property type="match status" value="1"/>
</dbReference>
<dbReference type="CDD" id="cd14279">
    <property type="entry name" value="CUE"/>
    <property type="match status" value="1"/>
</dbReference>
<dbReference type="Pfam" id="PF02845">
    <property type="entry name" value="CUE"/>
    <property type="match status" value="1"/>
</dbReference>
<accession>A0AA35KUF4</accession>
<dbReference type="InterPro" id="IPR056720">
    <property type="entry name" value="DUF7818"/>
</dbReference>
<feature type="domain" description="CUE" evidence="3">
    <location>
        <begin position="46"/>
        <end position="89"/>
    </location>
</feature>
<dbReference type="PANTHER" id="PTHR46535:SF1">
    <property type="entry name" value="NEDD4-BINDING PROTEIN 2"/>
    <property type="match status" value="1"/>
</dbReference>
<evidence type="ECO:0000256" key="1">
    <source>
        <dbReference type="SAM" id="MobiDB-lite"/>
    </source>
</evidence>
<dbReference type="SMART" id="SM00463">
    <property type="entry name" value="SMR"/>
    <property type="match status" value="1"/>
</dbReference>
<evidence type="ECO:0000259" key="2">
    <source>
        <dbReference type="PROSITE" id="PS50828"/>
    </source>
</evidence>
<dbReference type="InterPro" id="IPR056719">
    <property type="entry name" value="DUF7817"/>
</dbReference>
<feature type="compositionally biased region" description="Polar residues" evidence="1">
    <location>
        <begin position="1142"/>
        <end position="1161"/>
    </location>
</feature>
<dbReference type="Gene3D" id="3.40.50.300">
    <property type="entry name" value="P-loop containing nucleotide triphosphate hydrolases"/>
    <property type="match status" value="1"/>
</dbReference>
<dbReference type="CDD" id="cd14365">
    <property type="entry name" value="CUE_N4BP2"/>
    <property type="match status" value="1"/>
</dbReference>
<sequence length="1746" mass="195752">MPKKKKNLGVSPSRKSINSEATPAASADLVPPSVDLTMLQTPHGIDKEELFSSLSEMFSDLDPTVIYMVLSECDFRVEDTMDYLLELSTAAKGITSSPHVSGFDSISASLVGENQPSCVTNEIEGQSSAAIKNVKSSEESEKSSSSEELVFLQCHPFEKYNLNSEMKDSKNDHISGNLSLALDHGSSDQVKELSGCAEPCLGYNTVLSLQKKETDSEKLETSTPLNPDCDKPSEVVCGKSGIQTNDVDIFAQIPENCNLPEVVLDSGAVPEVVLDLTTLNDVSAQHCQGIAEFQNSVSDNSSSCSHKTEKQGNTVTVCNNYYNTSVPDLCAESTFKLTPFTNVDQSQQMWNSQFSVLQKQSQECTWNLMAPVFYPQNASHSFVTPVAVSPGKWRPASNSRSLGKIYSSQTTSQSWDSKSSLPKMDVSQVHQLPVCHMMRRKIPLAGHVLVLLRGVPGSGKSHLARALLEDNPGGVILSTDDYFYQKNGQYQFNADCLADAHEWNRKRAKEAFEKSITPIIIDNTNTQAWEMKPYVALSQEHKYKVIFREPDTWWKFKPKELERRNIHGVSKETIKRMLERYERCLTVNSILNSSIPDELKSATCDEVLHHKKGEGKEDMPHFGKNKEHFPSPLKCIELSMEDKHQSQKVTVENQTLLNKKRELEHWVQDCTSKCNVSLEDIDLNASSRTDKIDSTLEKMDLVKSEESEFSNFSENIQKYNNKDIIAEVEANQCAEVLTEAELRLTKNMNKADSGCDKPVGPETVNFVGDWPIEQTMGQRVKRARRLEKLTIKNGKEDKGLSIPNFDALAILDEDEKVNPVNIHEELPLSQSKQEDIKQPSACMSVVDTEEDPSRLLIVGDWPVQNSLEQRQHKMKRILKRNTGESEEIISSQCNINESTLNTVTVLPTTSAGAGELLVSSKKESLLAPEISGSETLSEKKSVQNKRARKHHKLALTFTNNLALSKPEEELCLSNLLEEKPNECIMAEANKYSQTEPQDFALLWRLERKIIVSEDTKVLNGRLDGFIPKGIHTASEKIPYKVTYEKSTYVEESELVNIDVSENLNILCKLFESVSFDALKDLYERCNRDIDWATGILLDSAEKLCRDDEVGPLQEAQIQPSGKSLDSNENAGYRERLADSEETTQGTVSSRISQDSEITNLSVDDGGDEASTVKDEHNFSTASTAENKHLMLSAPRTHVEESGNEKPLLDTTHTKEMNSVMISENEQPNKVLHTEVDLSVPVTIADDFNGGPNTLKPTFDVEIENTSSEKHSECSIIEELPSHLILTEGSASKDSKFEVDKKMNCKPMFLIAAKNEENKIPNQDKSKLVNPTPVSKSVNINSLELVLPPELAIQLSEIFGPVGVDSGSLTTEDYVVHIDLNLAREIHEKWKASITKRQRREEELHKLLEEDPMLFEQFCLDELDSLLSPHTNCQVQKTERLPTDTLPENSAASEFFPFMDHWNVQTQKVSLREIMSEEIALQEKEDLKRSPFMARKDCAAKLKEKQLLELFPAINPNVLMEIFKDHNYSLEQTVQFLNSVLESDPVKTVVARETAQGAILSSCSALKTRERKARRCKEPEDILGAKAFQDFEYPGYDDFRAEAFLHQQHKQECLRKAGEAYRMGMKSVAAFYVQRGRLHEEKMKEANRDAAVQIFEKVNALKLPENLLDLHGLHVDEALAHLGRVLQEKTEECNLAGGKPYLYVITGKGNHSQGGVARIKPAVMKYLTSHKFRFTEIKPGCLKVMLK</sequence>
<evidence type="ECO:0000313" key="4">
    <source>
        <dbReference type="EMBL" id="CAI5783808.1"/>
    </source>
</evidence>
<dbReference type="Gene3D" id="3.30.1370.110">
    <property type="match status" value="1"/>
</dbReference>
<feature type="region of interest" description="Disordered" evidence="1">
    <location>
        <begin position="1"/>
        <end position="28"/>
    </location>
</feature>
<dbReference type="GO" id="GO:0004519">
    <property type="term" value="F:endonuclease activity"/>
    <property type="evidence" value="ECO:0007669"/>
    <property type="project" value="TreeGrafter"/>
</dbReference>
<dbReference type="SUPFAM" id="SSF46934">
    <property type="entry name" value="UBA-like"/>
    <property type="match status" value="1"/>
</dbReference>
<dbReference type="Pfam" id="PF25125">
    <property type="entry name" value="DUF7817"/>
    <property type="match status" value="1"/>
</dbReference>
<feature type="domain" description="Smr" evidence="2">
    <location>
        <begin position="1667"/>
        <end position="1746"/>
    </location>
</feature>